<dbReference type="STRING" id="254406.SAMN04488042_10533"/>
<proteinExistence type="predicted"/>
<dbReference type="EMBL" id="FOTQ01000005">
    <property type="protein sequence ID" value="SFM21474.1"/>
    <property type="molecule type" value="Genomic_DNA"/>
</dbReference>
<evidence type="ECO:0000313" key="1">
    <source>
        <dbReference type="EMBL" id="SFM21474.1"/>
    </source>
</evidence>
<gene>
    <name evidence="1" type="ORF">SAMN04488042_10533</name>
</gene>
<dbReference type="OrthoDB" id="9794372at2"/>
<accession>A0A1I4P0W4</accession>
<keyword evidence="2" id="KW-1185">Reference proteome</keyword>
<name>A0A1I4P0W4_9RHOB</name>
<dbReference type="AlphaFoldDB" id="A0A1I4P0W4"/>
<dbReference type="RefSeq" id="WP_093094224.1">
    <property type="nucleotide sequence ID" value="NZ_FOTQ01000005.1"/>
</dbReference>
<dbReference type="Proteomes" id="UP000199144">
    <property type="component" value="Unassembled WGS sequence"/>
</dbReference>
<protein>
    <submittedName>
        <fullName evidence="1">Uncharacterized protein</fullName>
    </submittedName>
</protein>
<evidence type="ECO:0000313" key="2">
    <source>
        <dbReference type="Proteomes" id="UP000199144"/>
    </source>
</evidence>
<reference evidence="1 2" key="1">
    <citation type="submission" date="2016-10" db="EMBL/GenBank/DDBJ databases">
        <authorList>
            <person name="de Groot N.N."/>
        </authorList>
    </citation>
    <scope>NUCLEOTIDE SEQUENCE [LARGE SCALE GENOMIC DNA]</scope>
    <source>
        <strain evidence="1 2">DSM 15283</strain>
    </source>
</reference>
<sequence>MSEIKYCKVCDETLQPRVMDGFCCRCAEQRKIVAEVKSLYGEGPLAAEVLRTLLSPKPTIPATRPFKAIHVYSDGGLMTQSIVAWERNNDGSWSPMVLDAGLGLYVLDDYREFVLLDVDTGTASWALGTYDNLEEALAAKAKGVRYD</sequence>
<organism evidence="1 2">
    <name type="scientific">Shimia aestuarii</name>
    <dbReference type="NCBI Taxonomy" id="254406"/>
    <lineage>
        <taxon>Bacteria</taxon>
        <taxon>Pseudomonadati</taxon>
        <taxon>Pseudomonadota</taxon>
        <taxon>Alphaproteobacteria</taxon>
        <taxon>Rhodobacterales</taxon>
        <taxon>Roseobacteraceae</taxon>
    </lineage>
</organism>